<dbReference type="PROSITE" id="PS51904">
    <property type="entry name" value="GLYCOSYL_HYDROL_F25_2"/>
    <property type="match status" value="1"/>
</dbReference>
<evidence type="ECO:0000256" key="3">
    <source>
        <dbReference type="ARBA" id="ARBA00022801"/>
    </source>
</evidence>
<dbReference type="GO" id="GO:0003796">
    <property type="term" value="F:lysozyme activity"/>
    <property type="evidence" value="ECO:0007669"/>
    <property type="project" value="InterPro"/>
</dbReference>
<protein>
    <recommendedName>
        <fullName evidence="8">Glycosyl hydrolase family 25</fullName>
    </recommendedName>
</protein>
<evidence type="ECO:0000256" key="5">
    <source>
        <dbReference type="SAM" id="MobiDB-lite"/>
    </source>
</evidence>
<dbReference type="EMBL" id="CP042392">
    <property type="protein sequence ID" value="QEA54166.1"/>
    <property type="molecule type" value="Genomic_DNA"/>
</dbReference>
<dbReference type="GO" id="GO:0016052">
    <property type="term" value="P:carbohydrate catabolic process"/>
    <property type="evidence" value="ECO:0007669"/>
    <property type="project" value="TreeGrafter"/>
</dbReference>
<dbReference type="PANTHER" id="PTHR34135">
    <property type="entry name" value="LYSOZYME"/>
    <property type="match status" value="1"/>
</dbReference>
<dbReference type="GO" id="GO:0016998">
    <property type="term" value="P:cell wall macromolecule catabolic process"/>
    <property type="evidence" value="ECO:0007669"/>
    <property type="project" value="InterPro"/>
</dbReference>
<keyword evidence="3" id="KW-0378">Hydrolase</keyword>
<dbReference type="NCBIfam" id="TIGR03715">
    <property type="entry name" value="KxYKxGKxW"/>
    <property type="match status" value="1"/>
</dbReference>
<dbReference type="InterPro" id="IPR022263">
    <property type="entry name" value="KxYKxGKxW"/>
</dbReference>
<dbReference type="PANTHER" id="PTHR34135:SF2">
    <property type="entry name" value="LYSOZYME"/>
    <property type="match status" value="1"/>
</dbReference>
<keyword evidence="4" id="KW-0326">Glycosidase</keyword>
<feature type="region of interest" description="Disordered" evidence="5">
    <location>
        <begin position="62"/>
        <end position="208"/>
    </location>
</feature>
<feature type="compositionally biased region" description="Polar residues" evidence="5">
    <location>
        <begin position="174"/>
        <end position="190"/>
    </location>
</feature>
<comment type="similarity">
    <text evidence="1">Belongs to the glycosyl hydrolase 25 family.</text>
</comment>
<dbReference type="Proteomes" id="UP000321772">
    <property type="component" value="Chromosome"/>
</dbReference>
<feature type="compositionally biased region" description="Polar residues" evidence="5">
    <location>
        <begin position="62"/>
        <end position="87"/>
    </location>
</feature>
<feature type="compositionally biased region" description="Low complexity" evidence="5">
    <location>
        <begin position="191"/>
        <end position="208"/>
    </location>
</feature>
<dbReference type="InterPro" id="IPR002053">
    <property type="entry name" value="Glyco_hydro_25"/>
</dbReference>
<sequence length="988" mass="107316">MYQKKYIWQAEERKHFKMYKSGKNWLTVGVGVTIFSAGLLATNTQVKAADTQTVTAVTTESVKQSTSSNANSYQLSGTTTTSQTDISMANDAKSAVSQPQSTVTDSSATTAQIKTSTGSASISGTASTAASTVDNNNVTTSSNNSKGVKSDVASTASNATSTSAATGSTQTSSLVSQRTTTTSSQEVTNQSATPAANNNAVASTVSSQAAPATSLTDIDEIHTQESDQFIAGSHSNTDTESQVPSIGSINSYVNANGENQIDIPAGLSTDILDQRLDNAKQQATLAWQTTGRVQVITTKDASVDSWTIGDSSRPTVDAVDISSYQSNMTQANFNKLKQLGVKTVIIKLTENTNYINPYASSQIKMAQAAGLTVEVYHYAKFATASAAAAEANYLANAMSNLGLSSSTPVFADMEDTSTYSSSITANLNKFWSTLSGRVYTNHGVYTYISYKYRDAVVSTVGASRTWMAQYPYSPSSSSLWNTSYGAWQFSSTAYLPGYSGALDVSIDYKGLVVPISNENKGSFDHVTINNNNLHIDGWQAADSSKGKTNSYIILYDKTSNKELGRYKITRITRSDVAKAYPNIYNSAKSGFSIDIPITFSLAGHDIYVISRYSDATNGEGNHVDYWSNAYQFNTNAGYFESLTISGDTLHIKGWHAADASYGKNYSYIILYDKASNKELGRYKITRTTRTDVGKVYRGTYDALQSGYSIDIPITFSLAGREIYVISRYSNDAIHGEGSHVDLWSSAYKFNENAGFTDHVSISSNTIHIDGWSAADASYGKKYSFLFLMDANGREISRYRIDRISRSDVAKVYKSLYGADKSGFSINIPITAKLRGEKFSIMVRYTSDPAGNKNYVDTWLSGSHTVPNKNIAILDKVTSNGKMINIDGWHAADASVEEPYRYIFLIDNATGLEVQRYRISNIQRNDVAAAYPNVLNASQSGFSISIPITAKIENKNLRIMVRYSNNPSGNGLTTDYWFASVIKLPFQTI</sequence>
<evidence type="ECO:0008006" key="8">
    <source>
        <dbReference type="Google" id="ProtNLM"/>
    </source>
</evidence>
<dbReference type="AlphaFoldDB" id="A0A5B8TLR0"/>
<dbReference type="Pfam" id="PF01183">
    <property type="entry name" value="Glyco_hydro_25"/>
    <property type="match status" value="1"/>
</dbReference>
<evidence type="ECO:0000256" key="1">
    <source>
        <dbReference type="ARBA" id="ARBA00010646"/>
    </source>
</evidence>
<evidence type="ECO:0000313" key="6">
    <source>
        <dbReference type="EMBL" id="QEA54166.1"/>
    </source>
</evidence>
<dbReference type="Pfam" id="PF19258">
    <property type="entry name" value="KxYKxGKxW_sig"/>
    <property type="match status" value="1"/>
</dbReference>
<dbReference type="InterPro" id="IPR018077">
    <property type="entry name" value="Glyco_hydro_fam25_subgr"/>
</dbReference>
<gene>
    <name evidence="6" type="ORF">FGL77_13270</name>
</gene>
<dbReference type="GO" id="GO:0009253">
    <property type="term" value="P:peptidoglycan catabolic process"/>
    <property type="evidence" value="ECO:0007669"/>
    <property type="project" value="InterPro"/>
</dbReference>
<dbReference type="Gene3D" id="3.20.20.80">
    <property type="entry name" value="Glycosidases"/>
    <property type="match status" value="1"/>
</dbReference>
<dbReference type="RefSeq" id="WP_146990651.1">
    <property type="nucleotide sequence ID" value="NZ_CP042392.1"/>
</dbReference>
<organism evidence="6 7">
    <name type="scientific">Loigolactobacillus coryniformis</name>
    <dbReference type="NCBI Taxonomy" id="1610"/>
    <lineage>
        <taxon>Bacteria</taxon>
        <taxon>Bacillati</taxon>
        <taxon>Bacillota</taxon>
        <taxon>Bacilli</taxon>
        <taxon>Lactobacillales</taxon>
        <taxon>Lactobacillaceae</taxon>
        <taxon>Loigolactobacillus</taxon>
    </lineage>
</organism>
<reference evidence="6 7" key="1">
    <citation type="submission" date="2019-06" db="EMBL/GenBank/DDBJ databases">
        <title>Genome analyses of bacteria isolated from kimchi.</title>
        <authorList>
            <person name="Lee S."/>
            <person name="Ahn S."/>
            <person name="Roh S."/>
        </authorList>
    </citation>
    <scope>NUCLEOTIDE SEQUENCE [LARGE SCALE GENOMIC DNA]</scope>
    <source>
        <strain evidence="6 7">CBA3616</strain>
    </source>
</reference>
<name>A0A5B8TLR0_9LACO</name>
<evidence type="ECO:0000313" key="7">
    <source>
        <dbReference type="Proteomes" id="UP000321772"/>
    </source>
</evidence>
<feature type="compositionally biased region" description="Low complexity" evidence="5">
    <location>
        <begin position="115"/>
        <end position="145"/>
    </location>
</feature>
<dbReference type="InterPro" id="IPR017853">
    <property type="entry name" value="GH"/>
</dbReference>
<keyword evidence="2" id="KW-0732">Signal</keyword>
<feature type="compositionally biased region" description="Low complexity" evidence="5">
    <location>
        <begin position="153"/>
        <end position="173"/>
    </location>
</feature>
<accession>A0A5B8TLR0</accession>
<evidence type="ECO:0000256" key="2">
    <source>
        <dbReference type="ARBA" id="ARBA00022729"/>
    </source>
</evidence>
<dbReference type="SUPFAM" id="SSF51445">
    <property type="entry name" value="(Trans)glycosidases"/>
    <property type="match status" value="1"/>
</dbReference>
<evidence type="ECO:0000256" key="4">
    <source>
        <dbReference type="ARBA" id="ARBA00023295"/>
    </source>
</evidence>
<feature type="compositionally biased region" description="Polar residues" evidence="5">
    <location>
        <begin position="95"/>
        <end position="114"/>
    </location>
</feature>
<dbReference type="SMART" id="SM00641">
    <property type="entry name" value="Glyco_25"/>
    <property type="match status" value="1"/>
</dbReference>
<proteinExistence type="inferred from homology"/>